<evidence type="ECO:0000256" key="3">
    <source>
        <dbReference type="ARBA" id="ARBA00022475"/>
    </source>
</evidence>
<proteinExistence type="inferred from homology"/>
<keyword evidence="5" id="KW-0677">Repeat</keyword>
<dbReference type="CDD" id="cd04590">
    <property type="entry name" value="CBS_pair_CorC_HlyC_assoc"/>
    <property type="match status" value="1"/>
</dbReference>
<keyword evidence="7 9" id="KW-0129">CBS domain</keyword>
<feature type="domain" description="CBS" evidence="12">
    <location>
        <begin position="204"/>
        <end position="264"/>
    </location>
</feature>
<reference evidence="14 15" key="1">
    <citation type="submission" date="2015-07" db="EMBL/GenBank/DDBJ databases">
        <authorList>
            <person name="Ju K.-S."/>
            <person name="Doroghazi J.R."/>
            <person name="Metcalf W.W."/>
        </authorList>
    </citation>
    <scope>NUCLEOTIDE SEQUENCE [LARGE SCALE GENOMIC DNA]</scope>
    <source>
        <strain evidence="14 15">NRRL B-3589</strain>
    </source>
</reference>
<evidence type="ECO:0000256" key="11">
    <source>
        <dbReference type="SAM" id="Phobius"/>
    </source>
</evidence>
<protein>
    <submittedName>
        <fullName evidence="14">Membrane protein</fullName>
    </submittedName>
</protein>
<keyword evidence="3" id="KW-1003">Cell membrane</keyword>
<keyword evidence="4 10" id="KW-0812">Transmembrane</keyword>
<dbReference type="RefSeq" id="WP_048831608.1">
    <property type="nucleotide sequence ID" value="NZ_JBEZAH010000026.1"/>
</dbReference>
<dbReference type="SMART" id="SM01091">
    <property type="entry name" value="CorC_HlyC"/>
    <property type="match status" value="1"/>
</dbReference>
<dbReference type="Pfam" id="PF01595">
    <property type="entry name" value="CNNM"/>
    <property type="match status" value="1"/>
</dbReference>
<dbReference type="InterPro" id="IPR036318">
    <property type="entry name" value="FAD-bd_PCMH-like_sf"/>
</dbReference>
<dbReference type="Pfam" id="PF03471">
    <property type="entry name" value="CorC_HlyC"/>
    <property type="match status" value="1"/>
</dbReference>
<dbReference type="PANTHER" id="PTHR22777">
    <property type="entry name" value="HEMOLYSIN-RELATED"/>
    <property type="match status" value="1"/>
</dbReference>
<evidence type="ECO:0000256" key="2">
    <source>
        <dbReference type="ARBA" id="ARBA00006337"/>
    </source>
</evidence>
<feature type="transmembrane region" description="Helical" evidence="11">
    <location>
        <begin position="58"/>
        <end position="82"/>
    </location>
</feature>
<evidence type="ECO:0000259" key="13">
    <source>
        <dbReference type="PROSITE" id="PS51846"/>
    </source>
</evidence>
<dbReference type="InterPro" id="IPR016169">
    <property type="entry name" value="FAD-bd_PCMH_sub2"/>
</dbReference>
<evidence type="ECO:0000313" key="15">
    <source>
        <dbReference type="Proteomes" id="UP000037020"/>
    </source>
</evidence>
<gene>
    <name evidence="14" type="ORF">ADK38_45150</name>
</gene>
<evidence type="ECO:0000313" key="14">
    <source>
        <dbReference type="EMBL" id="KOG49040.1"/>
    </source>
</evidence>
<feature type="domain" description="CNNM transmembrane" evidence="13">
    <location>
        <begin position="1"/>
        <end position="185"/>
    </location>
</feature>
<feature type="transmembrane region" description="Helical" evidence="11">
    <location>
        <begin position="89"/>
        <end position="107"/>
    </location>
</feature>
<evidence type="ECO:0000256" key="10">
    <source>
        <dbReference type="PROSITE-ProRule" id="PRU01193"/>
    </source>
</evidence>
<dbReference type="SUPFAM" id="SSF54631">
    <property type="entry name" value="CBS-domain pair"/>
    <property type="match status" value="1"/>
</dbReference>
<dbReference type="SUPFAM" id="SSF56176">
    <property type="entry name" value="FAD-binding/transporter-associated domain-like"/>
    <property type="match status" value="1"/>
</dbReference>
<dbReference type="Gene3D" id="3.10.580.10">
    <property type="entry name" value="CBS-domain"/>
    <property type="match status" value="1"/>
</dbReference>
<keyword evidence="6 10" id="KW-1133">Transmembrane helix</keyword>
<dbReference type="InterPro" id="IPR002550">
    <property type="entry name" value="CNNM"/>
</dbReference>
<evidence type="ECO:0000256" key="7">
    <source>
        <dbReference type="ARBA" id="ARBA00023122"/>
    </source>
</evidence>
<organism evidence="14 15">
    <name type="scientific">Streptomyces varsoviensis</name>
    <dbReference type="NCBI Taxonomy" id="67373"/>
    <lineage>
        <taxon>Bacteria</taxon>
        <taxon>Bacillati</taxon>
        <taxon>Actinomycetota</taxon>
        <taxon>Actinomycetes</taxon>
        <taxon>Kitasatosporales</taxon>
        <taxon>Streptomycetaceae</taxon>
        <taxon>Streptomyces</taxon>
    </lineage>
</organism>
<comment type="subcellular location">
    <subcellularLocation>
        <location evidence="1">Cell membrane</location>
        <topology evidence="1">Multi-pass membrane protein</topology>
    </subcellularLocation>
</comment>
<feature type="transmembrane region" description="Helical" evidence="11">
    <location>
        <begin position="127"/>
        <end position="151"/>
    </location>
</feature>
<evidence type="ECO:0000256" key="5">
    <source>
        <dbReference type="ARBA" id="ARBA00022737"/>
    </source>
</evidence>
<evidence type="ECO:0000256" key="9">
    <source>
        <dbReference type="PROSITE-ProRule" id="PRU00703"/>
    </source>
</evidence>
<dbReference type="InterPro" id="IPR000644">
    <property type="entry name" value="CBS_dom"/>
</dbReference>
<evidence type="ECO:0000256" key="8">
    <source>
        <dbReference type="ARBA" id="ARBA00023136"/>
    </source>
</evidence>
<keyword evidence="15" id="KW-1185">Reference proteome</keyword>
<evidence type="ECO:0000256" key="1">
    <source>
        <dbReference type="ARBA" id="ARBA00004651"/>
    </source>
</evidence>
<dbReference type="PANTHER" id="PTHR22777:SF32">
    <property type="entry name" value="UPF0053 INNER MEMBRANE PROTEIN YFJD"/>
    <property type="match status" value="1"/>
</dbReference>
<keyword evidence="8 10" id="KW-0472">Membrane</keyword>
<evidence type="ECO:0000256" key="4">
    <source>
        <dbReference type="ARBA" id="ARBA00022692"/>
    </source>
</evidence>
<name>A0ABR5IRY4_9ACTN</name>
<dbReference type="EMBL" id="LGUT01004455">
    <property type="protein sequence ID" value="KOG49040.1"/>
    <property type="molecule type" value="Genomic_DNA"/>
</dbReference>
<dbReference type="InterPro" id="IPR044751">
    <property type="entry name" value="Ion_transp-like_CBS"/>
</dbReference>
<evidence type="ECO:0000259" key="12">
    <source>
        <dbReference type="PROSITE" id="PS51371"/>
    </source>
</evidence>
<dbReference type="InterPro" id="IPR046342">
    <property type="entry name" value="CBS_dom_sf"/>
</dbReference>
<dbReference type="Gene3D" id="3.30.465.10">
    <property type="match status" value="1"/>
</dbReference>
<evidence type="ECO:0000256" key="6">
    <source>
        <dbReference type="ARBA" id="ARBA00022989"/>
    </source>
</evidence>
<dbReference type="Pfam" id="PF00571">
    <property type="entry name" value="CBS"/>
    <property type="match status" value="2"/>
</dbReference>
<sequence length="444" mass="48044">MTAQLLAVAVLLVVVAWLAACAEAGLARTTRFRAEEAVRSGRRGSAKLMAVAADPTRYLNVALLVRVACEMASGVLVTYVFLGEFDRTWEALVLAMAVMVLVSYVAVGVSPRTIGRQHPVNTATAAAYVLLPLARVMGPIPQLLILLGNALTPGKGFRKGPFASEAELRAMVDLAEKESLIEDEERRMVHSVFELGDTLVREVMVPRTDLVVIERGKTIRQALTLALRSGFSRIPVTGESEDDIVGIVYLKDLARKTHISRDAESELVSTAMRPAVFVPDTKNAGDLLREMQVQRNHCAVVIDEYGGTAGIVTIEDILEEIVGEITDEYDRELPPVEDLGDGTYRVTARLDIGDLGELYGLELDDEDVETVGGLLAKSLGRVPIAGATAEVDLTEDTTDPELRALRLTAESPAGRRNRIVTVLVQPVHALHAEITEQGRPQPGA</sequence>
<dbReference type="Proteomes" id="UP000037020">
    <property type="component" value="Unassembled WGS sequence"/>
</dbReference>
<dbReference type="SMART" id="SM00116">
    <property type="entry name" value="CBS"/>
    <property type="match status" value="2"/>
</dbReference>
<dbReference type="PROSITE" id="PS51371">
    <property type="entry name" value="CBS"/>
    <property type="match status" value="2"/>
</dbReference>
<dbReference type="InterPro" id="IPR005170">
    <property type="entry name" value="Transptr-assoc_dom"/>
</dbReference>
<accession>A0ABR5IRY4</accession>
<comment type="similarity">
    <text evidence="2">Belongs to the UPF0053 family.</text>
</comment>
<comment type="caution">
    <text evidence="14">The sequence shown here is derived from an EMBL/GenBank/DDBJ whole genome shotgun (WGS) entry which is preliminary data.</text>
</comment>
<feature type="domain" description="CBS" evidence="12">
    <location>
        <begin position="271"/>
        <end position="328"/>
    </location>
</feature>
<dbReference type="PROSITE" id="PS51846">
    <property type="entry name" value="CNNM"/>
    <property type="match status" value="1"/>
</dbReference>